<feature type="chain" id="PRO_5039603694" evidence="6">
    <location>
        <begin position="24"/>
        <end position="340"/>
    </location>
</feature>
<sequence>MPIPRRRIAAVAVTLSAALLTGACGSSDSSDGNKGGKPAVAAGGKEFGNAGQVTTGLGTDAAPGQYPRTIRTAMGDVVLKAQPKRVVVLDTGELDNVAALGVQPVGVAFTDGSQELPAYLEGKAGKPAKVGTINSLNLEAIENLKPDLILGSKLRAEQQYATLAKIAPTVFSVRPGYTWKENFLLNAAALDKTAEAKQQLDAYQARAKALGEKLGPNKPTISMVRFMPGKIRLYANKSLIGTVLQDVGLPRPANQNIDDLAVELSEERITEADADRIFVGTYGPADKTAQGRVTDNPLWKKLGAVEKGKAVTVPDETWYLGLGVVAANSILGDLEKNLAG</sequence>
<evidence type="ECO:0000313" key="9">
    <source>
        <dbReference type="Proteomes" id="UP000190037"/>
    </source>
</evidence>
<feature type="signal peptide" evidence="6">
    <location>
        <begin position="1"/>
        <end position="23"/>
    </location>
</feature>
<organism evidence="8 9">
    <name type="scientific">Embleya scabrispora</name>
    <dbReference type="NCBI Taxonomy" id="159449"/>
    <lineage>
        <taxon>Bacteria</taxon>
        <taxon>Bacillati</taxon>
        <taxon>Actinomycetota</taxon>
        <taxon>Actinomycetes</taxon>
        <taxon>Kitasatosporales</taxon>
        <taxon>Streptomycetaceae</taxon>
        <taxon>Embleya</taxon>
    </lineage>
</organism>
<evidence type="ECO:0000313" key="8">
    <source>
        <dbReference type="EMBL" id="OPC78703.1"/>
    </source>
</evidence>
<evidence type="ECO:0000256" key="2">
    <source>
        <dbReference type="ARBA" id="ARBA00008814"/>
    </source>
</evidence>
<reference evidence="8 9" key="1">
    <citation type="submission" date="2017-03" db="EMBL/GenBank/DDBJ databases">
        <title>Draft genome sequence of Streptomyces scabrisporus NF3, endophyte isolated from Amphipterygium adstringens.</title>
        <authorList>
            <person name="Vazquez M."/>
            <person name="Ceapa C.D."/>
            <person name="Rodriguez Luna D."/>
            <person name="Sanchez Esquivel S."/>
        </authorList>
    </citation>
    <scope>NUCLEOTIDE SEQUENCE [LARGE SCALE GENOMIC DNA]</scope>
    <source>
        <strain evidence="8 9">NF3</strain>
    </source>
</reference>
<dbReference type="CDD" id="cd01146">
    <property type="entry name" value="FhuD"/>
    <property type="match status" value="1"/>
</dbReference>
<evidence type="ECO:0000256" key="4">
    <source>
        <dbReference type="ARBA" id="ARBA00022729"/>
    </source>
</evidence>
<dbReference type="SUPFAM" id="SSF53807">
    <property type="entry name" value="Helical backbone' metal receptor"/>
    <property type="match status" value="1"/>
</dbReference>
<dbReference type="Pfam" id="PF01497">
    <property type="entry name" value="Peripla_BP_2"/>
    <property type="match status" value="1"/>
</dbReference>
<evidence type="ECO:0000256" key="6">
    <source>
        <dbReference type="SAM" id="SignalP"/>
    </source>
</evidence>
<dbReference type="PANTHER" id="PTHR30532:SF25">
    <property type="entry name" value="IRON(III) DICITRATE-BINDING PERIPLASMIC PROTEIN"/>
    <property type="match status" value="1"/>
</dbReference>
<dbReference type="GO" id="GO:1901678">
    <property type="term" value="P:iron coordination entity transport"/>
    <property type="evidence" value="ECO:0007669"/>
    <property type="project" value="UniProtKB-ARBA"/>
</dbReference>
<name>A0A1T3NP46_9ACTN</name>
<comment type="subcellular location">
    <subcellularLocation>
        <location evidence="1">Cell envelope</location>
    </subcellularLocation>
</comment>
<feature type="domain" description="Fe/B12 periplasmic-binding" evidence="7">
    <location>
        <begin position="85"/>
        <end position="340"/>
    </location>
</feature>
<dbReference type="EMBL" id="MWQN01000002">
    <property type="protein sequence ID" value="OPC78703.1"/>
    <property type="molecule type" value="Genomic_DNA"/>
</dbReference>
<dbReference type="GO" id="GO:0030288">
    <property type="term" value="C:outer membrane-bounded periplasmic space"/>
    <property type="evidence" value="ECO:0007669"/>
    <property type="project" value="TreeGrafter"/>
</dbReference>
<dbReference type="InterPro" id="IPR051313">
    <property type="entry name" value="Bact_iron-sidero_bind"/>
</dbReference>
<evidence type="ECO:0000256" key="3">
    <source>
        <dbReference type="ARBA" id="ARBA00022448"/>
    </source>
</evidence>
<dbReference type="AlphaFoldDB" id="A0A1T3NP46"/>
<gene>
    <name evidence="8" type="ORF">B4N89_31555</name>
</gene>
<dbReference type="InterPro" id="IPR002491">
    <property type="entry name" value="ABC_transptr_periplasmic_BD"/>
</dbReference>
<dbReference type="STRING" id="159449.B4N89_31555"/>
<dbReference type="OrthoDB" id="9793175at2"/>
<dbReference type="Gene3D" id="3.40.50.1980">
    <property type="entry name" value="Nitrogenase molybdenum iron protein domain"/>
    <property type="match status" value="2"/>
</dbReference>
<comment type="caution">
    <text evidence="8">The sequence shown here is derived from an EMBL/GenBank/DDBJ whole genome shotgun (WGS) entry which is preliminary data.</text>
</comment>
<evidence type="ECO:0000256" key="5">
    <source>
        <dbReference type="SAM" id="Coils"/>
    </source>
</evidence>
<dbReference type="PANTHER" id="PTHR30532">
    <property type="entry name" value="IRON III DICITRATE-BINDING PERIPLASMIC PROTEIN"/>
    <property type="match status" value="1"/>
</dbReference>
<evidence type="ECO:0000259" key="7">
    <source>
        <dbReference type="PROSITE" id="PS50983"/>
    </source>
</evidence>
<proteinExistence type="inferred from homology"/>
<comment type="similarity">
    <text evidence="2">Belongs to the bacterial solute-binding protein 8 family.</text>
</comment>
<dbReference type="Proteomes" id="UP000190037">
    <property type="component" value="Unassembled WGS sequence"/>
</dbReference>
<protein>
    <submittedName>
        <fullName evidence="8">ABC transporter substrate-binding protein</fullName>
    </submittedName>
</protein>
<keyword evidence="3" id="KW-0813">Transport</keyword>
<accession>A0A1T3NP46</accession>
<keyword evidence="9" id="KW-1185">Reference proteome</keyword>
<dbReference type="PROSITE" id="PS51257">
    <property type="entry name" value="PROKAR_LIPOPROTEIN"/>
    <property type="match status" value="1"/>
</dbReference>
<keyword evidence="5" id="KW-0175">Coiled coil</keyword>
<evidence type="ECO:0000256" key="1">
    <source>
        <dbReference type="ARBA" id="ARBA00004196"/>
    </source>
</evidence>
<feature type="coiled-coil region" evidence="5">
    <location>
        <begin position="186"/>
        <end position="213"/>
    </location>
</feature>
<dbReference type="RefSeq" id="WP_078979901.1">
    <property type="nucleotide sequence ID" value="NZ_MWQN01000002.1"/>
</dbReference>
<dbReference type="eggNOG" id="COG0614">
    <property type="taxonomic scope" value="Bacteria"/>
</dbReference>
<keyword evidence="4 6" id="KW-0732">Signal</keyword>
<dbReference type="PROSITE" id="PS50983">
    <property type="entry name" value="FE_B12_PBP"/>
    <property type="match status" value="1"/>
</dbReference>